<keyword evidence="3 7" id="KW-0418">Kinase</keyword>
<dbReference type="AlphaFoldDB" id="A0A7C5M023"/>
<feature type="non-terminal residue" evidence="7">
    <location>
        <position position="244"/>
    </location>
</feature>
<evidence type="ECO:0000256" key="3">
    <source>
        <dbReference type="ARBA" id="ARBA00022777"/>
    </source>
</evidence>
<dbReference type="PANTHER" id="PTHR43289:SF6">
    <property type="entry name" value="SERINE_THREONINE-PROTEIN KINASE NEKL-3"/>
    <property type="match status" value="1"/>
</dbReference>
<keyword evidence="4 5" id="KW-0067">ATP-binding</keyword>
<evidence type="ECO:0000256" key="2">
    <source>
        <dbReference type="ARBA" id="ARBA00022741"/>
    </source>
</evidence>
<evidence type="ECO:0000313" key="7">
    <source>
        <dbReference type="EMBL" id="HHL43012.1"/>
    </source>
</evidence>
<dbReference type="Proteomes" id="UP000885830">
    <property type="component" value="Unassembled WGS sequence"/>
</dbReference>
<keyword evidence="2 5" id="KW-0547">Nucleotide-binding</keyword>
<dbReference type="EMBL" id="DRMJ01000267">
    <property type="protein sequence ID" value="HHL43012.1"/>
    <property type="molecule type" value="Genomic_DNA"/>
</dbReference>
<dbReference type="PROSITE" id="PS00109">
    <property type="entry name" value="PROTEIN_KINASE_TYR"/>
    <property type="match status" value="1"/>
</dbReference>
<feature type="domain" description="Protein kinase" evidence="6">
    <location>
        <begin position="81"/>
        <end position="244"/>
    </location>
</feature>
<dbReference type="SUPFAM" id="SSF56112">
    <property type="entry name" value="Protein kinase-like (PK-like)"/>
    <property type="match status" value="1"/>
</dbReference>
<dbReference type="GO" id="GO:0004674">
    <property type="term" value="F:protein serine/threonine kinase activity"/>
    <property type="evidence" value="ECO:0007669"/>
    <property type="project" value="UniProtKB-KW"/>
</dbReference>
<dbReference type="CDD" id="cd14014">
    <property type="entry name" value="STKc_PknB_like"/>
    <property type="match status" value="1"/>
</dbReference>
<sequence>MTTHSDDSNAKALKLFERALDQPKHNRVQWIKDQTPNDAQLRKKALSYLSRDEDASKAIQTGGALYETLDDTAIPEQIGAYKIISLIGRGGMGSVYRGQRASGDFDHDVAIKVVRPGAMSDKLVARFENERQTLANLSHPNIARLYDGGTLDNGAPYIVMEFIDGVPVTEWAKQQNLSKPKRLQLFKSVCMAVEHAHQNLIIHRDITPSNVLVDKSGQVKLIDFGIAKPFDEDAALNDMENSLA</sequence>
<evidence type="ECO:0000259" key="6">
    <source>
        <dbReference type="PROSITE" id="PS50011"/>
    </source>
</evidence>
<reference evidence="7" key="1">
    <citation type="journal article" date="2020" name="mSystems">
        <title>Genome- and Community-Level Interaction Insights into Carbon Utilization and Element Cycling Functions of Hydrothermarchaeota in Hydrothermal Sediment.</title>
        <authorList>
            <person name="Zhou Z."/>
            <person name="Liu Y."/>
            <person name="Xu W."/>
            <person name="Pan J."/>
            <person name="Luo Z.H."/>
            <person name="Li M."/>
        </authorList>
    </citation>
    <scope>NUCLEOTIDE SEQUENCE [LARGE SCALE GENOMIC DNA]</scope>
    <source>
        <strain evidence="7">HyVt-485</strain>
    </source>
</reference>
<evidence type="ECO:0000256" key="4">
    <source>
        <dbReference type="ARBA" id="ARBA00022840"/>
    </source>
</evidence>
<dbReference type="InterPro" id="IPR008266">
    <property type="entry name" value="Tyr_kinase_AS"/>
</dbReference>
<gene>
    <name evidence="7" type="ORF">ENJ42_05295</name>
</gene>
<dbReference type="Pfam" id="PF00069">
    <property type="entry name" value="Pkinase"/>
    <property type="match status" value="1"/>
</dbReference>
<keyword evidence="7" id="KW-0723">Serine/threonine-protein kinase</keyword>
<dbReference type="InterPro" id="IPR017441">
    <property type="entry name" value="Protein_kinase_ATP_BS"/>
</dbReference>
<dbReference type="PANTHER" id="PTHR43289">
    <property type="entry name" value="MITOGEN-ACTIVATED PROTEIN KINASE KINASE KINASE 20-RELATED"/>
    <property type="match status" value="1"/>
</dbReference>
<feature type="binding site" evidence="5">
    <location>
        <position position="112"/>
    </location>
    <ligand>
        <name>ATP</name>
        <dbReference type="ChEBI" id="CHEBI:30616"/>
    </ligand>
</feature>
<dbReference type="InterPro" id="IPR000719">
    <property type="entry name" value="Prot_kinase_dom"/>
</dbReference>
<evidence type="ECO:0000256" key="1">
    <source>
        <dbReference type="ARBA" id="ARBA00022679"/>
    </source>
</evidence>
<organism evidence="7">
    <name type="scientific">Hellea balneolensis</name>
    <dbReference type="NCBI Taxonomy" id="287478"/>
    <lineage>
        <taxon>Bacteria</taxon>
        <taxon>Pseudomonadati</taxon>
        <taxon>Pseudomonadota</taxon>
        <taxon>Alphaproteobacteria</taxon>
        <taxon>Maricaulales</taxon>
        <taxon>Robiginitomaculaceae</taxon>
        <taxon>Hellea</taxon>
    </lineage>
</organism>
<protein>
    <submittedName>
        <fullName evidence="7">Serine/threonine protein kinase</fullName>
    </submittedName>
</protein>
<dbReference type="GO" id="GO:0005524">
    <property type="term" value="F:ATP binding"/>
    <property type="evidence" value="ECO:0007669"/>
    <property type="project" value="UniProtKB-UniRule"/>
</dbReference>
<keyword evidence="1" id="KW-0808">Transferase</keyword>
<dbReference type="PROSITE" id="PS00107">
    <property type="entry name" value="PROTEIN_KINASE_ATP"/>
    <property type="match status" value="1"/>
</dbReference>
<dbReference type="InterPro" id="IPR011009">
    <property type="entry name" value="Kinase-like_dom_sf"/>
</dbReference>
<accession>A0A7C5M023</accession>
<dbReference type="PROSITE" id="PS50011">
    <property type="entry name" value="PROTEIN_KINASE_DOM"/>
    <property type="match status" value="1"/>
</dbReference>
<evidence type="ECO:0000256" key="5">
    <source>
        <dbReference type="PROSITE-ProRule" id="PRU10141"/>
    </source>
</evidence>
<comment type="caution">
    <text evidence="7">The sequence shown here is derived from an EMBL/GenBank/DDBJ whole genome shotgun (WGS) entry which is preliminary data.</text>
</comment>
<name>A0A7C5M023_9PROT</name>
<dbReference type="Gene3D" id="1.10.510.10">
    <property type="entry name" value="Transferase(Phosphotransferase) domain 1"/>
    <property type="match status" value="1"/>
</dbReference>
<proteinExistence type="predicted"/>